<sequence>MYMLPTPILKLEKEEASALISNLSISSLTQCILELVYNALDAEATNISIGVNTENYYVNVQDNGLGIPVQDLENLARPNFTSKGQSRGDIHNRKTYGFRGEALSCISQIATLEVISRHASTPQTFHGIWRDGSLISFFRSTTEEKPSPGTTVVVRDLFHKHPIRRKQIEHERLRKMSASGDRTLIDIKRSIEKLALTRYDVAWTLNDLSSRHRILNMKAYDSPLKMFQCIYGHNFSTNCKEYVETSAEMRISGFLSLKLHTSKIHRYLYLNDHFVRFGPVYNIIDKLIRNANLHDAASGSKYTSNFPVYLIRVNTNVRNSEEKDMLEHYLNEDEESTTLLSSIKQFVLHILSISLPETQQVQIESNSLPLFKKRKASEVTEMDVLTKSEKKLLVKEDQQRMATQPSEDEQTILSTQDNDGTPQWNHAIDGLPYMNYQSLSGNKAGENYQYPKLFKNDGLPEALSTHQLTNARVIGQADRKFIAFSIPIPVTSHQEAIEKSMIIIADQHAVDERILLERMLKSILDPGKQVDQGRRLAYNGCLLLTPPRKLQVSSSEIEKAENMATSDSRHFRQLRSASKYFGQTSSSRTDDTHYIQITKIPRVISDRCATNSMLLKQIIYDHIAWMESQSQSQQIDELQPDDEFGVWSRHLRNCPRGIVDILKSKACRNAIMFNDSLTDQQCQKLVDMVSDCVFPFQCAHGRLSMVPLMKYNQYGGGRAERSNQQPSRRRTVNWRRFRRPQH</sequence>
<dbReference type="GO" id="GO:0032300">
    <property type="term" value="C:mismatch repair complex"/>
    <property type="evidence" value="ECO:0007669"/>
    <property type="project" value="InterPro"/>
</dbReference>
<name>A0AAD5HJ15_UMBRA</name>
<evidence type="ECO:0000259" key="3">
    <source>
        <dbReference type="SMART" id="SM00853"/>
    </source>
</evidence>
<accession>A0AAD5HJ15</accession>
<feature type="region of interest" description="Disordered" evidence="2">
    <location>
        <begin position="397"/>
        <end position="421"/>
    </location>
</feature>
<dbReference type="GO" id="GO:0016887">
    <property type="term" value="F:ATP hydrolysis activity"/>
    <property type="evidence" value="ECO:0007669"/>
    <property type="project" value="InterPro"/>
</dbReference>
<feature type="domain" description="MutL C-terminal dimerisation" evidence="3">
    <location>
        <begin position="473"/>
        <end position="677"/>
    </location>
</feature>
<dbReference type="SUPFAM" id="SSF55874">
    <property type="entry name" value="ATPase domain of HSP90 chaperone/DNA topoisomerase II/histidine kinase"/>
    <property type="match status" value="1"/>
</dbReference>
<reference evidence="4" key="2">
    <citation type="journal article" date="2022" name="Proc. Natl. Acad. Sci. U.S.A.">
        <title>Diploid-dominant life cycles characterize the early evolution of Fungi.</title>
        <authorList>
            <person name="Amses K.R."/>
            <person name="Simmons D.R."/>
            <person name="Longcore J.E."/>
            <person name="Mondo S.J."/>
            <person name="Seto K."/>
            <person name="Jeronimo G.H."/>
            <person name="Bonds A.E."/>
            <person name="Quandt C.A."/>
            <person name="Davis W.J."/>
            <person name="Chang Y."/>
            <person name="Federici B.A."/>
            <person name="Kuo A."/>
            <person name="LaButti K."/>
            <person name="Pangilinan J."/>
            <person name="Andreopoulos W."/>
            <person name="Tritt A."/>
            <person name="Riley R."/>
            <person name="Hundley H."/>
            <person name="Johnson J."/>
            <person name="Lipzen A."/>
            <person name="Barry K."/>
            <person name="Lang B.F."/>
            <person name="Cuomo C.A."/>
            <person name="Buchler N.E."/>
            <person name="Grigoriev I.V."/>
            <person name="Spatafora J.W."/>
            <person name="Stajich J.E."/>
            <person name="James T.Y."/>
        </authorList>
    </citation>
    <scope>NUCLEOTIDE SEQUENCE</scope>
    <source>
        <strain evidence="4">AG</strain>
    </source>
</reference>
<evidence type="ECO:0000313" key="5">
    <source>
        <dbReference type="Proteomes" id="UP001206595"/>
    </source>
</evidence>
<dbReference type="SUPFAM" id="SSF118116">
    <property type="entry name" value="DNA mismatch repair protein MutL"/>
    <property type="match status" value="1"/>
</dbReference>
<comment type="similarity">
    <text evidence="1">Belongs to the DNA mismatch repair MutL/HexB family.</text>
</comment>
<dbReference type="InterPro" id="IPR042120">
    <property type="entry name" value="MutL_C_dimsub"/>
</dbReference>
<dbReference type="GO" id="GO:0006298">
    <property type="term" value="P:mismatch repair"/>
    <property type="evidence" value="ECO:0007669"/>
    <property type="project" value="InterPro"/>
</dbReference>
<gene>
    <name evidence="4" type="ORF">K450DRAFT_218879</name>
</gene>
<dbReference type="Gene3D" id="3.30.1540.20">
    <property type="entry name" value="MutL, C-terminal domain, dimerisation subdomain"/>
    <property type="match status" value="1"/>
</dbReference>
<dbReference type="GO" id="GO:0005524">
    <property type="term" value="F:ATP binding"/>
    <property type="evidence" value="ECO:0007669"/>
    <property type="project" value="InterPro"/>
</dbReference>
<comment type="caution">
    <text evidence="4">The sequence shown here is derived from an EMBL/GenBank/DDBJ whole genome shotgun (WGS) entry which is preliminary data.</text>
</comment>
<dbReference type="PROSITE" id="PS00058">
    <property type="entry name" value="DNA_MISMATCH_REPAIR_1"/>
    <property type="match status" value="1"/>
</dbReference>
<dbReference type="GeneID" id="75910629"/>
<dbReference type="InterPro" id="IPR014790">
    <property type="entry name" value="MutL_C"/>
</dbReference>
<feature type="compositionally biased region" description="Polar residues" evidence="2">
    <location>
        <begin position="400"/>
        <end position="421"/>
    </location>
</feature>
<organism evidence="4 5">
    <name type="scientific">Umbelopsis ramanniana AG</name>
    <dbReference type="NCBI Taxonomy" id="1314678"/>
    <lineage>
        <taxon>Eukaryota</taxon>
        <taxon>Fungi</taxon>
        <taxon>Fungi incertae sedis</taxon>
        <taxon>Mucoromycota</taxon>
        <taxon>Mucoromycotina</taxon>
        <taxon>Umbelopsidomycetes</taxon>
        <taxon>Umbelopsidales</taxon>
        <taxon>Umbelopsidaceae</taxon>
        <taxon>Umbelopsis</taxon>
    </lineage>
</organism>
<dbReference type="Gene3D" id="3.30.565.10">
    <property type="entry name" value="Histidine kinase-like ATPase, C-terminal domain"/>
    <property type="match status" value="1"/>
</dbReference>
<dbReference type="InterPro" id="IPR014762">
    <property type="entry name" value="DNA_mismatch_repair_CS"/>
</dbReference>
<dbReference type="SMART" id="SM00853">
    <property type="entry name" value="MutL_C"/>
    <property type="match status" value="1"/>
</dbReference>
<dbReference type="PANTHER" id="PTHR10073:SF47">
    <property type="entry name" value="DNA MISMATCH REPAIR PROTEIN MLH3"/>
    <property type="match status" value="1"/>
</dbReference>
<evidence type="ECO:0000256" key="2">
    <source>
        <dbReference type="SAM" id="MobiDB-lite"/>
    </source>
</evidence>
<dbReference type="InterPro" id="IPR036890">
    <property type="entry name" value="HATPase_C_sf"/>
</dbReference>
<dbReference type="Pfam" id="PF13589">
    <property type="entry name" value="HATPase_c_3"/>
    <property type="match status" value="1"/>
</dbReference>
<protein>
    <recommendedName>
        <fullName evidence="3">MutL C-terminal dimerisation domain-containing protein</fullName>
    </recommendedName>
</protein>
<dbReference type="Proteomes" id="UP001206595">
    <property type="component" value="Unassembled WGS sequence"/>
</dbReference>
<reference evidence="4" key="1">
    <citation type="submission" date="2021-06" db="EMBL/GenBank/DDBJ databases">
        <authorList>
            <consortium name="DOE Joint Genome Institute"/>
            <person name="Mondo S.J."/>
            <person name="Amses K.R."/>
            <person name="Simmons D.R."/>
            <person name="Longcore J.E."/>
            <person name="Seto K."/>
            <person name="Alves G.H."/>
            <person name="Bonds A.E."/>
            <person name="Quandt C.A."/>
            <person name="Davis W.J."/>
            <person name="Chang Y."/>
            <person name="Letcher P.M."/>
            <person name="Powell M.J."/>
            <person name="Kuo A."/>
            <person name="Labutti K."/>
            <person name="Pangilinan J."/>
            <person name="Andreopoulos W."/>
            <person name="Tritt A."/>
            <person name="Riley R."/>
            <person name="Hundley H."/>
            <person name="Johnson J."/>
            <person name="Lipzen A."/>
            <person name="Barry K."/>
            <person name="Berbee M.L."/>
            <person name="Buchler N.E."/>
            <person name="Grigoriev I.V."/>
            <person name="Spatafora J.W."/>
            <person name="Stajich J.E."/>
            <person name="James T.Y."/>
        </authorList>
    </citation>
    <scope>NUCLEOTIDE SEQUENCE</scope>
    <source>
        <strain evidence="4">AG</strain>
    </source>
</reference>
<keyword evidence="5" id="KW-1185">Reference proteome</keyword>
<dbReference type="InterPro" id="IPR037198">
    <property type="entry name" value="MutL_C_sf"/>
</dbReference>
<evidence type="ECO:0000256" key="1">
    <source>
        <dbReference type="ARBA" id="ARBA00006082"/>
    </source>
</evidence>
<dbReference type="PANTHER" id="PTHR10073">
    <property type="entry name" value="DNA MISMATCH REPAIR PROTEIN MLH, PMS, MUTL"/>
    <property type="match status" value="1"/>
</dbReference>
<dbReference type="InterPro" id="IPR038973">
    <property type="entry name" value="MutL/Mlh/Pms-like"/>
</dbReference>
<dbReference type="AlphaFoldDB" id="A0AAD5HJ15"/>
<dbReference type="RefSeq" id="XP_051449255.1">
    <property type="nucleotide sequence ID" value="XM_051585280.1"/>
</dbReference>
<dbReference type="GO" id="GO:0140664">
    <property type="term" value="F:ATP-dependent DNA damage sensor activity"/>
    <property type="evidence" value="ECO:0007669"/>
    <property type="project" value="InterPro"/>
</dbReference>
<dbReference type="EMBL" id="MU620893">
    <property type="protein sequence ID" value="KAI8584251.1"/>
    <property type="molecule type" value="Genomic_DNA"/>
</dbReference>
<evidence type="ECO:0000313" key="4">
    <source>
        <dbReference type="EMBL" id="KAI8584251.1"/>
    </source>
</evidence>
<proteinExistence type="inferred from homology"/>